<comment type="caution">
    <text evidence="1">The sequence shown here is derived from an EMBL/GenBank/DDBJ whole genome shotgun (WGS) entry which is preliminary data.</text>
</comment>
<proteinExistence type="predicted"/>
<organism evidence="1 2">
    <name type="scientific">Pseudoalteromonas peptidolytica F12-50-A1</name>
    <dbReference type="NCBI Taxonomy" id="1315280"/>
    <lineage>
        <taxon>Bacteria</taxon>
        <taxon>Pseudomonadati</taxon>
        <taxon>Pseudomonadota</taxon>
        <taxon>Gammaproteobacteria</taxon>
        <taxon>Alteromonadales</taxon>
        <taxon>Pseudoalteromonadaceae</taxon>
        <taxon>Pseudoalteromonas</taxon>
    </lineage>
</organism>
<sequence length="95" mass="10869">MEIRSLVLIFVLLSGYATKPNGCSFDLKAWEKPLELPASLNTDFKADIKNWHKADNGDLIYCKSYIAEDICGAEFEIHFKQQNGTYKSEEIMCMQ</sequence>
<evidence type="ECO:0000313" key="2">
    <source>
        <dbReference type="Proteomes" id="UP000660708"/>
    </source>
</evidence>
<reference evidence="1 2" key="1">
    <citation type="submission" date="2015-06" db="EMBL/GenBank/DDBJ databases">
        <title>Genome sequence of Pseudoalteromonas peptidolytica.</title>
        <authorList>
            <person name="Xie B.-B."/>
            <person name="Rong J.-C."/>
            <person name="Qin Q.-L."/>
            <person name="Zhang Y.-Z."/>
        </authorList>
    </citation>
    <scope>NUCLEOTIDE SEQUENCE [LARGE SCALE GENOMIC DNA]</scope>
    <source>
        <strain evidence="1 2">F12-50-A1</strain>
    </source>
</reference>
<evidence type="ECO:0000313" key="1">
    <source>
        <dbReference type="EMBL" id="MBE0348812.1"/>
    </source>
</evidence>
<protein>
    <submittedName>
        <fullName evidence="1">Uncharacterized protein</fullName>
    </submittedName>
</protein>
<gene>
    <name evidence="1" type="ORF">PPEP_b0647</name>
</gene>
<dbReference type="AlphaFoldDB" id="A0A8I0T6T7"/>
<accession>A0A8I0T6T7</accession>
<dbReference type="Proteomes" id="UP000660708">
    <property type="component" value="Unassembled WGS sequence"/>
</dbReference>
<keyword evidence="2" id="KW-1185">Reference proteome</keyword>
<name>A0A8I0T6T7_9GAMM</name>
<dbReference type="EMBL" id="AQHF01000034">
    <property type="protein sequence ID" value="MBE0348812.1"/>
    <property type="molecule type" value="Genomic_DNA"/>
</dbReference>